<evidence type="ECO:0000313" key="2">
    <source>
        <dbReference type="Proteomes" id="UP000001075"/>
    </source>
</evidence>
<protein>
    <submittedName>
        <fullName evidence="1">Uncharacterized protein</fullName>
    </submittedName>
</protein>
<dbReference type="InParanoid" id="G3GY23"/>
<dbReference type="AlphaFoldDB" id="G3GY23"/>
<reference evidence="2" key="1">
    <citation type="journal article" date="2011" name="Nat. Biotechnol.">
        <title>The genomic sequence of the Chinese hamster ovary (CHO)-K1 cell line.</title>
        <authorList>
            <person name="Xu X."/>
            <person name="Nagarajan H."/>
            <person name="Lewis N.E."/>
            <person name="Pan S."/>
            <person name="Cai Z."/>
            <person name="Liu X."/>
            <person name="Chen W."/>
            <person name="Xie M."/>
            <person name="Wang W."/>
            <person name="Hammond S."/>
            <person name="Andersen M.R."/>
            <person name="Neff N."/>
            <person name="Passarelli B."/>
            <person name="Koh W."/>
            <person name="Fan H.C."/>
            <person name="Wang J."/>
            <person name="Gui Y."/>
            <person name="Lee K.H."/>
            <person name="Betenbaugh M.J."/>
            <person name="Quake S.R."/>
            <person name="Famili I."/>
            <person name="Palsson B.O."/>
            <person name="Wang J."/>
        </authorList>
    </citation>
    <scope>NUCLEOTIDE SEQUENCE [LARGE SCALE GENOMIC DNA]</scope>
    <source>
        <strain evidence="2">CHO K1 cell line</strain>
    </source>
</reference>
<gene>
    <name evidence="1" type="ORF">I79_002678</name>
</gene>
<sequence length="56" mass="6241">MDSNRAAADPGCCYIYNPGKPPQQVLTLRFYMRNGYLLVIMNSGTFNGSAEHSKLE</sequence>
<evidence type="ECO:0000313" key="1">
    <source>
        <dbReference type="EMBL" id="EGV96007.1"/>
    </source>
</evidence>
<name>G3GY23_CRIGR</name>
<dbReference type="Proteomes" id="UP000001075">
    <property type="component" value="Unassembled WGS sequence"/>
</dbReference>
<proteinExistence type="predicted"/>
<accession>G3GY23</accession>
<dbReference type="EMBL" id="JH000063">
    <property type="protein sequence ID" value="EGV96007.1"/>
    <property type="molecule type" value="Genomic_DNA"/>
</dbReference>
<organism evidence="1 2">
    <name type="scientific">Cricetulus griseus</name>
    <name type="common">Chinese hamster</name>
    <name type="synonym">Cricetulus barabensis griseus</name>
    <dbReference type="NCBI Taxonomy" id="10029"/>
    <lineage>
        <taxon>Eukaryota</taxon>
        <taxon>Metazoa</taxon>
        <taxon>Chordata</taxon>
        <taxon>Craniata</taxon>
        <taxon>Vertebrata</taxon>
        <taxon>Euteleostomi</taxon>
        <taxon>Mammalia</taxon>
        <taxon>Eutheria</taxon>
        <taxon>Euarchontoglires</taxon>
        <taxon>Glires</taxon>
        <taxon>Rodentia</taxon>
        <taxon>Myomorpha</taxon>
        <taxon>Muroidea</taxon>
        <taxon>Cricetidae</taxon>
        <taxon>Cricetinae</taxon>
        <taxon>Cricetulus</taxon>
    </lineage>
</organism>